<dbReference type="Pfam" id="PF00849">
    <property type="entry name" value="PseudoU_synth_2"/>
    <property type="match status" value="1"/>
</dbReference>
<dbReference type="PANTHER" id="PTHR47683:SF4">
    <property type="entry name" value="PSEUDOURIDINE SYNTHASE"/>
    <property type="match status" value="1"/>
</dbReference>
<sequence length="278" mass="30181">MIESLAAGPSVPQNPRRFLISPFVVAMTASSARLPLYRILQSQGFGTRRYCKDLVAAGLVHVNGIEAEDPDAQVDTAGLVLDVDGERWAYHARAYLMLYKPAGFECSQKPRHHPSVYTLLPVPLRERGVQCVGRLDQDTTGLLLLTDDGQFVHTLTSPRHQVPKVYEITTADPVTDAQVAQLCRGVLLDDEDATVAAAWAERVDTCDLRMALTQGKYHQVKRMVAAAGNHVTALHRSAIGALTLDAGLAPGQWRWLERDDLTALDTTPVHAAGAATGA</sequence>
<dbReference type="EC" id="5.4.99.-" evidence="7"/>
<protein>
    <recommendedName>
        <fullName evidence="7">Pseudouridine synthase</fullName>
        <ecNumber evidence="7">5.4.99.-</ecNumber>
    </recommendedName>
</protein>
<dbReference type="Pfam" id="PF01479">
    <property type="entry name" value="S4"/>
    <property type="match status" value="1"/>
</dbReference>
<evidence type="ECO:0000256" key="4">
    <source>
        <dbReference type="ARBA" id="ARBA00036749"/>
    </source>
</evidence>
<dbReference type="GO" id="GO:0160136">
    <property type="term" value="F:16S rRNA pseudouridine(516) synthase activity"/>
    <property type="evidence" value="ECO:0007669"/>
    <property type="project" value="UniProtKB-EC"/>
</dbReference>
<evidence type="ECO:0000313" key="11">
    <source>
        <dbReference type="Proteomes" id="UP000005933"/>
    </source>
</evidence>
<dbReference type="EMBL" id="AAKL01000005">
    <property type="protein sequence ID" value="EAP74321.1"/>
    <property type="molecule type" value="Genomic_DNA"/>
</dbReference>
<dbReference type="SUPFAM" id="SSF55174">
    <property type="entry name" value="Alpha-L RNA-binding motif"/>
    <property type="match status" value="1"/>
</dbReference>
<evidence type="ECO:0000256" key="2">
    <source>
        <dbReference type="ARBA" id="ARBA00022884"/>
    </source>
</evidence>
<comment type="function">
    <text evidence="5">Responsible for synthesis of pseudouridine from uracil-516 in 16S ribosomal RNA.</text>
</comment>
<dbReference type="CDD" id="cd02553">
    <property type="entry name" value="PseudoU_synth_RsuA"/>
    <property type="match status" value="1"/>
</dbReference>
<feature type="domain" description="Pseudouridine synthase RsuA/RluA-like" evidence="8">
    <location>
        <begin position="95"/>
        <end position="226"/>
    </location>
</feature>
<dbReference type="Gene3D" id="3.30.70.580">
    <property type="entry name" value="Pseudouridine synthase I, catalytic domain, N-terminal subdomain"/>
    <property type="match status" value="1"/>
</dbReference>
<dbReference type="SUPFAM" id="SSF55120">
    <property type="entry name" value="Pseudouridine synthase"/>
    <property type="match status" value="1"/>
</dbReference>
<dbReference type="InterPro" id="IPR000748">
    <property type="entry name" value="PsdUridine_synth_RsuA/RluB/E/F"/>
</dbReference>
<keyword evidence="10" id="KW-0456">Lyase</keyword>
<dbReference type="InterPro" id="IPR042092">
    <property type="entry name" value="PsdUridine_s_RsuA/RluB/E/F_cat"/>
</dbReference>
<organism evidence="10 11">
    <name type="scientific">Ralstonia solanacearum (strain UW551)</name>
    <dbReference type="NCBI Taxonomy" id="342110"/>
    <lineage>
        <taxon>Bacteria</taxon>
        <taxon>Pseudomonadati</taxon>
        <taxon>Pseudomonadota</taxon>
        <taxon>Betaproteobacteria</taxon>
        <taxon>Burkholderiales</taxon>
        <taxon>Burkholderiaceae</taxon>
        <taxon>Ralstonia</taxon>
        <taxon>Ralstonia solanacearum species complex</taxon>
    </lineage>
</organism>
<comment type="catalytic activity">
    <reaction evidence="4">
        <text>uridine(516) in 16S rRNA = pseudouridine(516) in 16S rRNA</text>
        <dbReference type="Rhea" id="RHEA:38867"/>
        <dbReference type="Rhea" id="RHEA-COMP:10089"/>
        <dbReference type="Rhea" id="RHEA-COMP:10090"/>
        <dbReference type="ChEBI" id="CHEBI:65314"/>
        <dbReference type="ChEBI" id="CHEBI:65315"/>
        <dbReference type="EC" id="5.4.99.19"/>
    </reaction>
</comment>
<dbReference type="InterPro" id="IPR018496">
    <property type="entry name" value="PsdUridine_synth_RsuA/RluB_CS"/>
</dbReference>
<dbReference type="GO" id="GO:0003723">
    <property type="term" value="F:RNA binding"/>
    <property type="evidence" value="ECO:0007669"/>
    <property type="project" value="UniProtKB-KW"/>
</dbReference>
<dbReference type="AlphaFoldDB" id="A0AB33VJ57"/>
<evidence type="ECO:0000256" key="7">
    <source>
        <dbReference type="RuleBase" id="RU003887"/>
    </source>
</evidence>
<dbReference type="PANTHER" id="PTHR47683">
    <property type="entry name" value="PSEUDOURIDINE SYNTHASE FAMILY PROTEIN-RELATED"/>
    <property type="match status" value="1"/>
</dbReference>
<dbReference type="Gene3D" id="3.10.290.10">
    <property type="entry name" value="RNA-binding S4 domain"/>
    <property type="match status" value="1"/>
</dbReference>
<dbReference type="InterPro" id="IPR036986">
    <property type="entry name" value="S4_RNA-bd_sf"/>
</dbReference>
<feature type="domain" description="RNA-binding S4" evidence="9">
    <location>
        <begin position="38"/>
        <end position="75"/>
    </location>
</feature>
<dbReference type="InterPro" id="IPR050343">
    <property type="entry name" value="RsuA_PseudoU_synthase"/>
</dbReference>
<dbReference type="GO" id="GO:0016829">
    <property type="term" value="F:lyase activity"/>
    <property type="evidence" value="ECO:0007669"/>
    <property type="project" value="UniProtKB-KW"/>
</dbReference>
<evidence type="ECO:0000313" key="10">
    <source>
        <dbReference type="EMBL" id="EAP74321.1"/>
    </source>
</evidence>
<keyword evidence="3 7" id="KW-0413">Isomerase</keyword>
<evidence type="ECO:0000256" key="3">
    <source>
        <dbReference type="ARBA" id="ARBA00023235"/>
    </source>
</evidence>
<dbReference type="NCBIfam" id="TIGR00093">
    <property type="entry name" value="pseudouridine synthase"/>
    <property type="match status" value="1"/>
</dbReference>
<dbReference type="InterPro" id="IPR002942">
    <property type="entry name" value="S4_RNA-bd"/>
</dbReference>
<dbReference type="InterPro" id="IPR020103">
    <property type="entry name" value="PsdUridine_synth_cat_dom_sf"/>
</dbReference>
<name>A0AB33VJ57_RALSU</name>
<comment type="caution">
    <text evidence="10">The sequence shown here is derived from an EMBL/GenBank/DDBJ whole genome shotgun (WGS) entry which is preliminary data.</text>
</comment>
<gene>
    <name evidence="10" type="ORF">RRSL_04269</name>
</gene>
<reference evidence="10 11" key="1">
    <citation type="journal article" date="2006" name="Mol. Plant Microbe Interact.">
        <title>Identification of open reading frames unique to a select agent: Ralstonia solanacearum race 3 biovar 2.</title>
        <authorList>
            <person name="Gabriel D.W."/>
            <person name="Allen C."/>
            <person name="Schell M."/>
            <person name="Denny T.P."/>
            <person name="Greenberg J.T."/>
            <person name="Duan Y.P."/>
            <person name="Flores-Cruz Z."/>
            <person name="Huang Q."/>
            <person name="Clifford J.M."/>
            <person name="Presting G."/>
            <person name="Gonzalez E.T."/>
            <person name="Reddy J."/>
            <person name="Elphinstone J."/>
            <person name="Swanson J."/>
            <person name="Yao J."/>
            <person name="Mulholland V."/>
            <person name="Liu L."/>
            <person name="Farmerie W."/>
            <person name="Patnaikuni M."/>
            <person name="Balogh B."/>
            <person name="Norman D."/>
            <person name="Alvarez A."/>
            <person name="Castillo J.A."/>
            <person name="Jones J."/>
            <person name="Saddler G."/>
            <person name="Walunas T."/>
            <person name="Zhukov A."/>
            <person name="Mikhailova N."/>
        </authorList>
    </citation>
    <scope>NUCLEOTIDE SEQUENCE [LARGE SCALE GENOMIC DNA]</scope>
    <source>
        <strain evidence="10 11">UW551</strain>
    </source>
</reference>
<dbReference type="InterPro" id="IPR020094">
    <property type="entry name" value="TruA/RsuA/RluB/E/F_N"/>
</dbReference>
<dbReference type="Proteomes" id="UP000005933">
    <property type="component" value="Unassembled WGS sequence"/>
</dbReference>
<comment type="similarity">
    <text evidence="1 7">Belongs to the pseudouridine synthase RsuA family.</text>
</comment>
<evidence type="ECO:0000259" key="8">
    <source>
        <dbReference type="Pfam" id="PF00849"/>
    </source>
</evidence>
<evidence type="ECO:0000256" key="6">
    <source>
        <dbReference type="PROSITE-ProRule" id="PRU00182"/>
    </source>
</evidence>
<proteinExistence type="inferred from homology"/>
<evidence type="ECO:0000256" key="5">
    <source>
        <dbReference type="ARBA" id="ARBA00037590"/>
    </source>
</evidence>
<evidence type="ECO:0000259" key="9">
    <source>
        <dbReference type="Pfam" id="PF01479"/>
    </source>
</evidence>
<dbReference type="PROSITE" id="PS01149">
    <property type="entry name" value="PSI_RSU"/>
    <property type="match status" value="1"/>
</dbReference>
<dbReference type="GO" id="GO:0000455">
    <property type="term" value="P:enzyme-directed rRNA pseudouridine synthesis"/>
    <property type="evidence" value="ECO:0007669"/>
    <property type="project" value="UniProtKB-ARBA"/>
</dbReference>
<keyword evidence="2 6" id="KW-0694">RNA-binding</keyword>
<dbReference type="PROSITE" id="PS50889">
    <property type="entry name" value="S4"/>
    <property type="match status" value="1"/>
</dbReference>
<evidence type="ECO:0000256" key="1">
    <source>
        <dbReference type="ARBA" id="ARBA00008348"/>
    </source>
</evidence>
<dbReference type="CDD" id="cd00165">
    <property type="entry name" value="S4"/>
    <property type="match status" value="1"/>
</dbReference>
<accession>A0AB33VJ57</accession>
<dbReference type="InterPro" id="IPR006145">
    <property type="entry name" value="PsdUridine_synth_RsuA/RluA"/>
</dbReference>
<dbReference type="Gene3D" id="3.30.70.1560">
    <property type="entry name" value="Alpha-L RNA-binding motif"/>
    <property type="match status" value="1"/>
</dbReference>